<keyword evidence="6" id="KW-0472">Membrane</keyword>
<feature type="active site" description="Charge relay system" evidence="5">
    <location>
        <position position="68"/>
    </location>
</feature>
<dbReference type="InterPro" id="IPR050131">
    <property type="entry name" value="Peptidase_S8_subtilisin-like"/>
</dbReference>
<feature type="signal peptide" evidence="7">
    <location>
        <begin position="1"/>
        <end position="23"/>
    </location>
</feature>
<sequence>MTIRTLACLAAGALVGAGLPAAAADGHYADRHYADGHYADGHYWVEQLRLDQAWRLSTGAGVTVGVLDTGVNAGHPNLAGAVLPGRAFPDLGQGVQDAWGHGTTVAMLIAGRGVDGATKGVAPGAAILPVTTSGTSDAVSEALHWLVDQGAGVINLSVGRARPSARSAAVLDEALAYAARHDVVVVAAAGNSGTDTGVTTPADRPGVVAVSAVDRTGRFRPDVSVSGPEVALAAPGVAIVTAGEAGVAGNDLSPDGTSYSAALVSGVIALARAAHPDESAAETVQRVLTTARPAGAEGRDPEYGYGVVDPPAALAAPPAVKADAPARRTAWWPHALGVPAAVLVLAGAVVVLRRRNRPRSGTAR</sequence>
<keyword evidence="7" id="KW-0732">Signal</keyword>
<keyword evidence="6" id="KW-0812">Transmembrane</keyword>
<dbReference type="Proteomes" id="UP001595867">
    <property type="component" value="Unassembled WGS sequence"/>
</dbReference>
<feature type="active site" description="Charge relay system" evidence="5">
    <location>
        <position position="258"/>
    </location>
</feature>
<evidence type="ECO:0000256" key="1">
    <source>
        <dbReference type="ARBA" id="ARBA00011073"/>
    </source>
</evidence>
<dbReference type="InterPro" id="IPR023827">
    <property type="entry name" value="Peptidase_S8_Asp-AS"/>
</dbReference>
<comment type="caution">
    <text evidence="9">The sequence shown here is derived from an EMBL/GenBank/DDBJ whole genome shotgun (WGS) entry which is preliminary data.</text>
</comment>
<organism evidence="9 10">
    <name type="scientific">Actinoplanes subglobosus</name>
    <dbReference type="NCBI Taxonomy" id="1547892"/>
    <lineage>
        <taxon>Bacteria</taxon>
        <taxon>Bacillati</taxon>
        <taxon>Actinomycetota</taxon>
        <taxon>Actinomycetes</taxon>
        <taxon>Micromonosporales</taxon>
        <taxon>Micromonosporaceae</taxon>
        <taxon>Actinoplanes</taxon>
    </lineage>
</organism>
<dbReference type="PANTHER" id="PTHR43806:SF11">
    <property type="entry name" value="CEREVISIN-RELATED"/>
    <property type="match status" value="1"/>
</dbReference>
<dbReference type="InterPro" id="IPR036852">
    <property type="entry name" value="Peptidase_S8/S53_dom_sf"/>
</dbReference>
<accession>A0ABV8IQ70</accession>
<comment type="similarity">
    <text evidence="1 5">Belongs to the peptidase S8 family.</text>
</comment>
<evidence type="ECO:0000313" key="10">
    <source>
        <dbReference type="Proteomes" id="UP001595867"/>
    </source>
</evidence>
<dbReference type="PANTHER" id="PTHR43806">
    <property type="entry name" value="PEPTIDASE S8"/>
    <property type="match status" value="1"/>
</dbReference>
<feature type="active site" description="Charge relay system" evidence="5">
    <location>
        <position position="101"/>
    </location>
</feature>
<keyword evidence="4 5" id="KW-0720">Serine protease</keyword>
<dbReference type="PRINTS" id="PR00723">
    <property type="entry name" value="SUBTILISIN"/>
</dbReference>
<evidence type="ECO:0000256" key="7">
    <source>
        <dbReference type="SAM" id="SignalP"/>
    </source>
</evidence>
<dbReference type="PROSITE" id="PS00136">
    <property type="entry name" value="SUBTILASE_ASP"/>
    <property type="match status" value="1"/>
</dbReference>
<dbReference type="SUPFAM" id="SSF52743">
    <property type="entry name" value="Subtilisin-like"/>
    <property type="match status" value="1"/>
</dbReference>
<evidence type="ECO:0000256" key="4">
    <source>
        <dbReference type="ARBA" id="ARBA00022825"/>
    </source>
</evidence>
<reference evidence="10" key="1">
    <citation type="journal article" date="2019" name="Int. J. Syst. Evol. Microbiol.">
        <title>The Global Catalogue of Microorganisms (GCM) 10K type strain sequencing project: providing services to taxonomists for standard genome sequencing and annotation.</title>
        <authorList>
            <consortium name="The Broad Institute Genomics Platform"/>
            <consortium name="The Broad Institute Genome Sequencing Center for Infectious Disease"/>
            <person name="Wu L."/>
            <person name="Ma J."/>
        </authorList>
    </citation>
    <scope>NUCLEOTIDE SEQUENCE [LARGE SCALE GENOMIC DNA]</scope>
    <source>
        <strain evidence="10">TBRC 5832</strain>
    </source>
</reference>
<evidence type="ECO:0000256" key="5">
    <source>
        <dbReference type="PROSITE-ProRule" id="PRU01240"/>
    </source>
</evidence>
<keyword evidence="6" id="KW-1133">Transmembrane helix</keyword>
<dbReference type="InterPro" id="IPR015500">
    <property type="entry name" value="Peptidase_S8_subtilisin-rel"/>
</dbReference>
<feature type="transmembrane region" description="Helical" evidence="6">
    <location>
        <begin position="331"/>
        <end position="352"/>
    </location>
</feature>
<dbReference type="EMBL" id="JBHSBL010000004">
    <property type="protein sequence ID" value="MFC4063960.1"/>
    <property type="molecule type" value="Genomic_DNA"/>
</dbReference>
<evidence type="ECO:0000313" key="9">
    <source>
        <dbReference type="EMBL" id="MFC4063960.1"/>
    </source>
</evidence>
<evidence type="ECO:0000259" key="8">
    <source>
        <dbReference type="Pfam" id="PF00082"/>
    </source>
</evidence>
<keyword evidence="3 5" id="KW-0378">Hydrolase</keyword>
<dbReference type="RefSeq" id="WP_378065002.1">
    <property type="nucleotide sequence ID" value="NZ_JBHSBL010000004.1"/>
</dbReference>
<keyword evidence="10" id="KW-1185">Reference proteome</keyword>
<feature type="chain" id="PRO_5047499934" evidence="7">
    <location>
        <begin position="24"/>
        <end position="364"/>
    </location>
</feature>
<gene>
    <name evidence="9" type="ORF">ACFO0C_03390</name>
</gene>
<evidence type="ECO:0000256" key="2">
    <source>
        <dbReference type="ARBA" id="ARBA00022670"/>
    </source>
</evidence>
<protein>
    <submittedName>
        <fullName evidence="9">S8 family serine peptidase</fullName>
    </submittedName>
</protein>
<evidence type="ECO:0000256" key="3">
    <source>
        <dbReference type="ARBA" id="ARBA00022801"/>
    </source>
</evidence>
<dbReference type="Gene3D" id="3.40.50.200">
    <property type="entry name" value="Peptidase S8/S53 domain"/>
    <property type="match status" value="1"/>
</dbReference>
<evidence type="ECO:0000256" key="6">
    <source>
        <dbReference type="SAM" id="Phobius"/>
    </source>
</evidence>
<feature type="domain" description="Peptidase S8/S53" evidence="8">
    <location>
        <begin position="59"/>
        <end position="306"/>
    </location>
</feature>
<keyword evidence="2 5" id="KW-0645">Protease</keyword>
<dbReference type="InterPro" id="IPR000209">
    <property type="entry name" value="Peptidase_S8/S53_dom"/>
</dbReference>
<name>A0ABV8IQ70_9ACTN</name>
<dbReference type="PROSITE" id="PS51892">
    <property type="entry name" value="SUBTILASE"/>
    <property type="match status" value="1"/>
</dbReference>
<proteinExistence type="inferred from homology"/>
<dbReference type="Pfam" id="PF00082">
    <property type="entry name" value="Peptidase_S8"/>
    <property type="match status" value="1"/>
</dbReference>